<name>A0A9P6CCX2_9AGAR</name>
<protein>
    <submittedName>
        <fullName evidence="1">Uncharacterized protein</fullName>
    </submittedName>
</protein>
<sequence>MHSALRSPLRTCRPLLLCNFIVSNGSVQSASPSIQSTLILLVDISFHSFERILTRLHFYFCYYDSPGSSRDEATEIIVHCGIHQRSSVPYIYWAAVQYSHNSRPGYFIEVDRPIPNCWF</sequence>
<organism evidence="1 2">
    <name type="scientific">Collybia nuda</name>
    <dbReference type="NCBI Taxonomy" id="64659"/>
    <lineage>
        <taxon>Eukaryota</taxon>
        <taxon>Fungi</taxon>
        <taxon>Dikarya</taxon>
        <taxon>Basidiomycota</taxon>
        <taxon>Agaricomycotina</taxon>
        <taxon>Agaricomycetes</taxon>
        <taxon>Agaricomycetidae</taxon>
        <taxon>Agaricales</taxon>
        <taxon>Tricholomatineae</taxon>
        <taxon>Clitocybaceae</taxon>
        <taxon>Collybia</taxon>
    </lineage>
</organism>
<keyword evidence="2" id="KW-1185">Reference proteome</keyword>
<evidence type="ECO:0000313" key="1">
    <source>
        <dbReference type="EMBL" id="KAF9457540.1"/>
    </source>
</evidence>
<gene>
    <name evidence="1" type="ORF">BDZ94DRAFT_1272870</name>
</gene>
<dbReference type="EMBL" id="MU150367">
    <property type="protein sequence ID" value="KAF9457540.1"/>
    <property type="molecule type" value="Genomic_DNA"/>
</dbReference>
<reference evidence="1" key="1">
    <citation type="submission" date="2020-11" db="EMBL/GenBank/DDBJ databases">
        <authorList>
            <consortium name="DOE Joint Genome Institute"/>
            <person name="Ahrendt S."/>
            <person name="Riley R."/>
            <person name="Andreopoulos W."/>
            <person name="Labutti K."/>
            <person name="Pangilinan J."/>
            <person name="Ruiz-Duenas F.J."/>
            <person name="Barrasa J.M."/>
            <person name="Sanchez-Garcia M."/>
            <person name="Camarero S."/>
            <person name="Miyauchi S."/>
            <person name="Serrano A."/>
            <person name="Linde D."/>
            <person name="Babiker R."/>
            <person name="Drula E."/>
            <person name="Ayuso-Fernandez I."/>
            <person name="Pacheco R."/>
            <person name="Padilla G."/>
            <person name="Ferreira P."/>
            <person name="Barriuso J."/>
            <person name="Kellner H."/>
            <person name="Castanera R."/>
            <person name="Alfaro M."/>
            <person name="Ramirez L."/>
            <person name="Pisabarro A.G."/>
            <person name="Kuo A."/>
            <person name="Tritt A."/>
            <person name="Lipzen A."/>
            <person name="He G."/>
            <person name="Yan M."/>
            <person name="Ng V."/>
            <person name="Cullen D."/>
            <person name="Martin F."/>
            <person name="Rosso M.-N."/>
            <person name="Henrissat B."/>
            <person name="Hibbett D."/>
            <person name="Martinez A.T."/>
            <person name="Grigoriev I.V."/>
        </authorList>
    </citation>
    <scope>NUCLEOTIDE SEQUENCE</scope>
    <source>
        <strain evidence="1">CBS 247.69</strain>
    </source>
</reference>
<evidence type="ECO:0000313" key="2">
    <source>
        <dbReference type="Proteomes" id="UP000807353"/>
    </source>
</evidence>
<dbReference type="Proteomes" id="UP000807353">
    <property type="component" value="Unassembled WGS sequence"/>
</dbReference>
<dbReference type="AlphaFoldDB" id="A0A9P6CCX2"/>
<proteinExistence type="predicted"/>
<accession>A0A9P6CCX2</accession>
<comment type="caution">
    <text evidence="1">The sequence shown here is derived from an EMBL/GenBank/DDBJ whole genome shotgun (WGS) entry which is preliminary data.</text>
</comment>